<dbReference type="InterPro" id="IPR005117">
    <property type="entry name" value="NiRdtase/SiRdtase_haem-b_fer"/>
</dbReference>
<dbReference type="AlphaFoldDB" id="A0AAX0W2E6"/>
<dbReference type="GO" id="GO:0046872">
    <property type="term" value="F:metal ion binding"/>
    <property type="evidence" value="ECO:0007669"/>
    <property type="project" value="UniProtKB-KW"/>
</dbReference>
<evidence type="ECO:0000256" key="2">
    <source>
        <dbReference type="ARBA" id="ARBA00022617"/>
    </source>
</evidence>
<evidence type="ECO:0000256" key="4">
    <source>
        <dbReference type="ARBA" id="ARBA00023002"/>
    </source>
</evidence>
<comment type="caution">
    <text evidence="9">The sequence shown here is derived from an EMBL/GenBank/DDBJ whole genome shotgun (WGS) entry which is preliminary data.</text>
</comment>
<evidence type="ECO:0000259" key="8">
    <source>
        <dbReference type="Pfam" id="PF03460"/>
    </source>
</evidence>
<sequence length="461" mass="48781">MPPDKAGIIPRLLHSSAFSRLPDAPLNQPLVPAVSPRPSACPGLWRIVAARDGGICRIKLPGGVLLADQAEAVATAAERFAGGVIEATNRGNLQIRGIGADPAGLIEHLLAAGLGPREAAGDDVRNVMQSPLAGLDPDMLIDTRPLSEQLLHLLETTPRLHGLSAKFAVQLDGGEHLAMLEHPHDLWLSAMMLDGRAWYAFGLAGCPASGQVLGAVPAEHGLTLVHAVLERFLDLAEPAQSRMRQLLEDCPAERFVDSLGLEIRRDGAVLGWRRAPATGDWLGPLPQRQGMAWGVAPPLGRLTPVMLRSLARLARDAGDGSLRVSPWQSLVLPNVDLAMIDRAELNRLGLIWDAGQPLARLTACTGAAGCAKALADTKADALIIASLLQKGGPGSVHVSGCLRSCAVAHVAPATLLARSAGRYDLYLRDANQPGFGRLRARDLSPEEAGAMLDLPTEHLDD</sequence>
<keyword evidence="5" id="KW-0408">Iron</keyword>
<evidence type="ECO:0000256" key="3">
    <source>
        <dbReference type="ARBA" id="ARBA00022723"/>
    </source>
</evidence>
<accession>A0AAX0W2E6</accession>
<dbReference type="PANTHER" id="PTHR32439">
    <property type="entry name" value="FERREDOXIN--NITRITE REDUCTASE, CHLOROPLASTIC"/>
    <property type="match status" value="1"/>
</dbReference>
<dbReference type="EMBL" id="PJCQ01000003">
    <property type="protein sequence ID" value="PLV20520.1"/>
    <property type="molecule type" value="Genomic_DNA"/>
</dbReference>
<keyword evidence="6" id="KW-0411">Iron-sulfur</keyword>
<evidence type="ECO:0000313" key="12">
    <source>
        <dbReference type="Proteomes" id="UP000234878"/>
    </source>
</evidence>
<evidence type="ECO:0000259" key="7">
    <source>
        <dbReference type="Pfam" id="PF01077"/>
    </source>
</evidence>
<dbReference type="InterPro" id="IPR012798">
    <property type="entry name" value="Cbl_synth_CobG-like"/>
</dbReference>
<reference evidence="11 12" key="1">
    <citation type="submission" date="2017-12" db="EMBL/GenBank/DDBJ databases">
        <title>Detection of the carbapenemase gene blaVIM-5 in members of the Pseudomonas putida group isolated from polluted Nigerian wetlands.</title>
        <authorList>
            <person name="Adelowo O."/>
            <person name="Vollmers J."/>
            <person name="Maeusezahl I."/>
            <person name="Kaster A.-K."/>
            <person name="Mueller J.A."/>
        </authorList>
    </citation>
    <scope>NUCLEOTIDE SEQUENCE [LARGE SCALE GENOMIC DNA]</scope>
    <source>
        <strain evidence="10 11">MR119</strain>
        <strain evidence="9 12">MR144</strain>
    </source>
</reference>
<feature type="domain" description="Nitrite/Sulfite reductase ferredoxin-like" evidence="8">
    <location>
        <begin position="51"/>
        <end position="101"/>
    </location>
</feature>
<evidence type="ECO:0000313" key="10">
    <source>
        <dbReference type="EMBL" id="PLV24788.1"/>
    </source>
</evidence>
<dbReference type="Pfam" id="PF01077">
    <property type="entry name" value="NIR_SIR"/>
    <property type="match status" value="1"/>
</dbReference>
<dbReference type="Gene3D" id="3.30.413.10">
    <property type="entry name" value="Sulfite Reductase Hemoprotein, domain 1"/>
    <property type="match status" value="2"/>
</dbReference>
<dbReference type="EMBL" id="PJCP01000005">
    <property type="protein sequence ID" value="PLV24788.1"/>
    <property type="molecule type" value="Genomic_DNA"/>
</dbReference>
<evidence type="ECO:0000313" key="9">
    <source>
        <dbReference type="EMBL" id="PLV20520.1"/>
    </source>
</evidence>
<dbReference type="Gene3D" id="3.90.480.10">
    <property type="entry name" value="Sulfite Reductase Hemoprotein,Domain 2"/>
    <property type="match status" value="1"/>
</dbReference>
<dbReference type="InterPro" id="IPR036136">
    <property type="entry name" value="Nit/Sulf_reduc_fer-like_dom_sf"/>
</dbReference>
<dbReference type="PANTHER" id="PTHR32439:SF9">
    <property type="entry name" value="BLR3264 PROTEIN"/>
    <property type="match status" value="1"/>
</dbReference>
<evidence type="ECO:0000313" key="11">
    <source>
        <dbReference type="Proteomes" id="UP000234839"/>
    </source>
</evidence>
<dbReference type="InterPro" id="IPR045854">
    <property type="entry name" value="NO2/SO3_Rdtase_4Fe4S_sf"/>
</dbReference>
<organism evidence="9 12">
    <name type="scientific">Pseudomonas guariconensis</name>
    <dbReference type="NCBI Taxonomy" id="1288410"/>
    <lineage>
        <taxon>Bacteria</taxon>
        <taxon>Pseudomonadati</taxon>
        <taxon>Pseudomonadota</taxon>
        <taxon>Gammaproteobacteria</taxon>
        <taxon>Pseudomonadales</taxon>
        <taxon>Pseudomonadaceae</taxon>
        <taxon>Pseudomonas</taxon>
    </lineage>
</organism>
<dbReference type="Pfam" id="PF03460">
    <property type="entry name" value="NIR_SIR_ferr"/>
    <property type="match status" value="2"/>
</dbReference>
<dbReference type="Proteomes" id="UP000234878">
    <property type="component" value="Unassembled WGS sequence"/>
</dbReference>
<keyword evidence="11" id="KW-1185">Reference proteome</keyword>
<dbReference type="GO" id="GO:0020037">
    <property type="term" value="F:heme binding"/>
    <property type="evidence" value="ECO:0007669"/>
    <property type="project" value="InterPro"/>
</dbReference>
<keyword evidence="3" id="KW-0479">Metal-binding</keyword>
<dbReference type="InterPro" id="IPR051329">
    <property type="entry name" value="NIR_SIR_4Fe-4S"/>
</dbReference>
<protein>
    <submittedName>
        <fullName evidence="9">Precorrin-3B synthase</fullName>
    </submittedName>
</protein>
<evidence type="ECO:0000256" key="5">
    <source>
        <dbReference type="ARBA" id="ARBA00023004"/>
    </source>
</evidence>
<keyword evidence="4" id="KW-0560">Oxidoreductase</keyword>
<dbReference type="SUPFAM" id="SSF55124">
    <property type="entry name" value="Nitrite/Sulfite reductase N-terminal domain-like"/>
    <property type="match status" value="2"/>
</dbReference>
<keyword evidence="1" id="KW-0004">4Fe-4S</keyword>
<evidence type="ECO:0000256" key="6">
    <source>
        <dbReference type="ARBA" id="ARBA00023014"/>
    </source>
</evidence>
<dbReference type="SUPFAM" id="SSF56014">
    <property type="entry name" value="Nitrite and sulphite reductase 4Fe-4S domain-like"/>
    <property type="match status" value="2"/>
</dbReference>
<dbReference type="GO" id="GO:0051539">
    <property type="term" value="F:4 iron, 4 sulfur cluster binding"/>
    <property type="evidence" value="ECO:0007669"/>
    <property type="project" value="UniProtKB-KW"/>
</dbReference>
<feature type="domain" description="Nitrite/Sulfite reductase ferredoxin-like" evidence="8">
    <location>
        <begin position="286"/>
        <end position="339"/>
    </location>
</feature>
<dbReference type="GO" id="GO:0016491">
    <property type="term" value="F:oxidoreductase activity"/>
    <property type="evidence" value="ECO:0007669"/>
    <property type="project" value="UniProtKB-KW"/>
</dbReference>
<keyword evidence="2" id="KW-0349">Heme</keyword>
<gene>
    <name evidence="9" type="primary">cobG</name>
    <name evidence="9" type="ORF">CXG49_04315</name>
    <name evidence="10" type="ORF">CXG53_08760</name>
</gene>
<dbReference type="InterPro" id="IPR006067">
    <property type="entry name" value="NO2/SO3_Rdtase_4Fe4S_dom"/>
</dbReference>
<evidence type="ECO:0000256" key="1">
    <source>
        <dbReference type="ARBA" id="ARBA00022485"/>
    </source>
</evidence>
<dbReference type="NCBIfam" id="TIGR02435">
    <property type="entry name" value="CobG"/>
    <property type="match status" value="1"/>
</dbReference>
<proteinExistence type="predicted"/>
<feature type="domain" description="Nitrite/sulphite reductase 4Fe-4S" evidence="7">
    <location>
        <begin position="121"/>
        <end position="260"/>
    </location>
</feature>
<name>A0AAX0W2E6_9PSED</name>
<dbReference type="Proteomes" id="UP000234839">
    <property type="component" value="Unassembled WGS sequence"/>
</dbReference>